<name>A0A2X5PEP0_9GAMM</name>
<dbReference type="AlphaFoldDB" id="A0A2X5PEP0"/>
<proteinExistence type="predicted"/>
<organism evidence="1 2">
    <name type="scientific">Tatumella ptyseos</name>
    <dbReference type="NCBI Taxonomy" id="82987"/>
    <lineage>
        <taxon>Bacteria</taxon>
        <taxon>Pseudomonadati</taxon>
        <taxon>Pseudomonadota</taxon>
        <taxon>Gammaproteobacteria</taxon>
        <taxon>Enterobacterales</taxon>
        <taxon>Erwiniaceae</taxon>
        <taxon>Tatumella</taxon>
    </lineage>
</organism>
<dbReference type="Proteomes" id="UP000248758">
    <property type="component" value="Chromosome 1"/>
</dbReference>
<protein>
    <submittedName>
        <fullName evidence="1">Uncharacterized protein</fullName>
    </submittedName>
</protein>
<evidence type="ECO:0000313" key="1">
    <source>
        <dbReference type="EMBL" id="SQK75262.1"/>
    </source>
</evidence>
<reference evidence="1 2" key="1">
    <citation type="submission" date="2018-06" db="EMBL/GenBank/DDBJ databases">
        <authorList>
            <consortium name="Pathogen Informatics"/>
            <person name="Doyle S."/>
        </authorList>
    </citation>
    <scope>NUCLEOTIDE SEQUENCE [LARGE SCALE GENOMIC DNA]</scope>
    <source>
        <strain evidence="1 2">NCTC11468</strain>
    </source>
</reference>
<sequence length="33" mass="3746">MALENGCDIYDLDSGHSPFLSKVNEFVDLIKKF</sequence>
<dbReference type="EMBL" id="LS483499">
    <property type="protein sequence ID" value="SQK75262.1"/>
    <property type="molecule type" value="Genomic_DNA"/>
</dbReference>
<dbReference type="KEGG" id="tpty:NCTC11468_02193"/>
<accession>A0A2X5PEP0</accession>
<gene>
    <name evidence="1" type="ORF">NCTC11468_02193</name>
</gene>
<evidence type="ECO:0000313" key="2">
    <source>
        <dbReference type="Proteomes" id="UP000248758"/>
    </source>
</evidence>